<dbReference type="InterPro" id="IPR052164">
    <property type="entry name" value="Anthracycline_SecMetBiosynth"/>
</dbReference>
<name>A0A1Z5JRW8_FISSO</name>
<evidence type="ECO:0000313" key="2">
    <source>
        <dbReference type="EMBL" id="GAX16754.1"/>
    </source>
</evidence>
<dbReference type="Pfam" id="PF00903">
    <property type="entry name" value="Glyoxalase"/>
    <property type="match status" value="1"/>
</dbReference>
<dbReference type="InterPro" id="IPR029068">
    <property type="entry name" value="Glyas_Bleomycin-R_OHBP_Dase"/>
</dbReference>
<accession>A0A1Z5JRW8</accession>
<dbReference type="EMBL" id="BDSP01000109">
    <property type="protein sequence ID" value="GAX16754.1"/>
    <property type="molecule type" value="Genomic_DNA"/>
</dbReference>
<sequence length="121" mass="13222">MLARISRLVFMVRGSEGITSAVDFYHKAVGLNVLRMTDEWAELSAGNGVILSFKAVSDESQLSFGYSPWITFEVDNLPQRIAACAQAGAHLDGPIQYPAHGSVAVMRTPDNHMIGLYQPLK</sequence>
<dbReference type="Proteomes" id="UP000198406">
    <property type="component" value="Unassembled WGS sequence"/>
</dbReference>
<dbReference type="OrthoDB" id="10267381at2759"/>
<keyword evidence="3" id="KW-1185">Reference proteome</keyword>
<dbReference type="PANTHER" id="PTHR33993:SF14">
    <property type="entry name" value="GB|AAF24581.1"/>
    <property type="match status" value="1"/>
</dbReference>
<gene>
    <name evidence="2" type="ORF">FisN_21Hh201</name>
</gene>
<evidence type="ECO:0000313" key="3">
    <source>
        <dbReference type="Proteomes" id="UP000198406"/>
    </source>
</evidence>
<feature type="domain" description="Glyoxalase/fosfomycin resistance/dioxygenase" evidence="1">
    <location>
        <begin position="19"/>
        <end position="114"/>
    </location>
</feature>
<comment type="caution">
    <text evidence="2">The sequence shown here is derived from an EMBL/GenBank/DDBJ whole genome shotgun (WGS) entry which is preliminary data.</text>
</comment>
<dbReference type="InterPro" id="IPR004360">
    <property type="entry name" value="Glyas_Fos-R_dOase_dom"/>
</dbReference>
<dbReference type="PANTHER" id="PTHR33993">
    <property type="entry name" value="GLYOXALASE-RELATED"/>
    <property type="match status" value="1"/>
</dbReference>
<evidence type="ECO:0000259" key="1">
    <source>
        <dbReference type="Pfam" id="PF00903"/>
    </source>
</evidence>
<dbReference type="InParanoid" id="A0A1Z5JRW8"/>
<dbReference type="SUPFAM" id="SSF54593">
    <property type="entry name" value="Glyoxalase/Bleomycin resistance protein/Dihydroxybiphenyl dioxygenase"/>
    <property type="match status" value="1"/>
</dbReference>
<protein>
    <recommendedName>
        <fullName evidence="1">Glyoxalase/fosfomycin resistance/dioxygenase domain-containing protein</fullName>
    </recommendedName>
</protein>
<proteinExistence type="predicted"/>
<dbReference type="AlphaFoldDB" id="A0A1Z5JRW8"/>
<dbReference type="Gene3D" id="3.10.180.10">
    <property type="entry name" value="2,3-Dihydroxybiphenyl 1,2-Dioxygenase, domain 1"/>
    <property type="match status" value="1"/>
</dbReference>
<organism evidence="2 3">
    <name type="scientific">Fistulifera solaris</name>
    <name type="common">Oleaginous diatom</name>
    <dbReference type="NCBI Taxonomy" id="1519565"/>
    <lineage>
        <taxon>Eukaryota</taxon>
        <taxon>Sar</taxon>
        <taxon>Stramenopiles</taxon>
        <taxon>Ochrophyta</taxon>
        <taxon>Bacillariophyta</taxon>
        <taxon>Bacillariophyceae</taxon>
        <taxon>Bacillariophycidae</taxon>
        <taxon>Naviculales</taxon>
        <taxon>Naviculaceae</taxon>
        <taxon>Fistulifera</taxon>
    </lineage>
</organism>
<reference evidence="2 3" key="1">
    <citation type="journal article" date="2015" name="Plant Cell">
        <title>Oil accumulation by the oleaginous diatom Fistulifera solaris as revealed by the genome and transcriptome.</title>
        <authorList>
            <person name="Tanaka T."/>
            <person name="Maeda Y."/>
            <person name="Veluchamy A."/>
            <person name="Tanaka M."/>
            <person name="Abida H."/>
            <person name="Marechal E."/>
            <person name="Bowler C."/>
            <person name="Muto M."/>
            <person name="Sunaga Y."/>
            <person name="Tanaka M."/>
            <person name="Yoshino T."/>
            <person name="Taniguchi T."/>
            <person name="Fukuda Y."/>
            <person name="Nemoto M."/>
            <person name="Matsumoto M."/>
            <person name="Wong P.S."/>
            <person name="Aburatani S."/>
            <person name="Fujibuchi W."/>
        </authorList>
    </citation>
    <scope>NUCLEOTIDE SEQUENCE [LARGE SCALE GENOMIC DNA]</scope>
    <source>
        <strain evidence="2 3">JPCC DA0580</strain>
    </source>
</reference>